<evidence type="ECO:0000256" key="1">
    <source>
        <dbReference type="SAM" id="MobiDB-lite"/>
    </source>
</evidence>
<evidence type="ECO:0000313" key="2">
    <source>
        <dbReference type="EMBL" id="KAF5743100.1"/>
    </source>
</evidence>
<organism evidence="2 3">
    <name type="scientific">Tripterygium wilfordii</name>
    <name type="common">Thunder God vine</name>
    <dbReference type="NCBI Taxonomy" id="458696"/>
    <lineage>
        <taxon>Eukaryota</taxon>
        <taxon>Viridiplantae</taxon>
        <taxon>Streptophyta</taxon>
        <taxon>Embryophyta</taxon>
        <taxon>Tracheophyta</taxon>
        <taxon>Spermatophyta</taxon>
        <taxon>Magnoliopsida</taxon>
        <taxon>eudicotyledons</taxon>
        <taxon>Gunneridae</taxon>
        <taxon>Pentapetalae</taxon>
        <taxon>rosids</taxon>
        <taxon>fabids</taxon>
        <taxon>Celastrales</taxon>
        <taxon>Celastraceae</taxon>
        <taxon>Tripterygium</taxon>
    </lineage>
</organism>
<dbReference type="AlphaFoldDB" id="A0A7J7D9Q7"/>
<comment type="caution">
    <text evidence="2">The sequence shown here is derived from an EMBL/GenBank/DDBJ whole genome shotgun (WGS) entry which is preliminary data.</text>
</comment>
<feature type="region of interest" description="Disordered" evidence="1">
    <location>
        <begin position="1"/>
        <end position="75"/>
    </location>
</feature>
<feature type="compositionally biased region" description="Basic and acidic residues" evidence="1">
    <location>
        <begin position="30"/>
        <end position="42"/>
    </location>
</feature>
<accession>A0A7J7D9Q7</accession>
<evidence type="ECO:0000313" key="3">
    <source>
        <dbReference type="Proteomes" id="UP000593562"/>
    </source>
</evidence>
<feature type="compositionally biased region" description="Low complexity" evidence="1">
    <location>
        <begin position="43"/>
        <end position="63"/>
    </location>
</feature>
<proteinExistence type="predicted"/>
<dbReference type="InParanoid" id="A0A7J7D9Q7"/>
<protein>
    <submittedName>
        <fullName evidence="2">Uncharacterized protein</fullName>
    </submittedName>
</protein>
<name>A0A7J7D9Q7_TRIWF</name>
<reference evidence="2 3" key="1">
    <citation type="journal article" date="2020" name="Nat. Commun.">
        <title>Genome of Tripterygium wilfordii and identification of cytochrome P450 involved in triptolide biosynthesis.</title>
        <authorList>
            <person name="Tu L."/>
            <person name="Su P."/>
            <person name="Zhang Z."/>
            <person name="Gao L."/>
            <person name="Wang J."/>
            <person name="Hu T."/>
            <person name="Zhou J."/>
            <person name="Zhang Y."/>
            <person name="Zhao Y."/>
            <person name="Liu Y."/>
            <person name="Song Y."/>
            <person name="Tong Y."/>
            <person name="Lu Y."/>
            <person name="Yang J."/>
            <person name="Xu C."/>
            <person name="Jia M."/>
            <person name="Peters R.J."/>
            <person name="Huang L."/>
            <person name="Gao W."/>
        </authorList>
    </citation>
    <scope>NUCLEOTIDE SEQUENCE [LARGE SCALE GENOMIC DNA]</scope>
    <source>
        <strain evidence="3">cv. XIE 37</strain>
        <tissue evidence="2">Leaf</tissue>
    </source>
</reference>
<dbReference type="EMBL" id="JAAARO010000009">
    <property type="protein sequence ID" value="KAF5743100.1"/>
    <property type="molecule type" value="Genomic_DNA"/>
</dbReference>
<dbReference type="Proteomes" id="UP000593562">
    <property type="component" value="Unassembled WGS sequence"/>
</dbReference>
<keyword evidence="3" id="KW-1185">Reference proteome</keyword>
<gene>
    <name evidence="2" type="ORF">HS088_TW09G01165</name>
</gene>
<sequence length="100" mass="10096">MASTSTESKCEDCVKPAPLDVDPPVQAKSELPDHNSEAHTVDAGKGSTATSAAASTGETGNATEPVWQSPCDENPSNRLLAAAAAGNVVGEPPPTSYICS</sequence>